<dbReference type="EMBL" id="LSLI01000064">
    <property type="protein sequence ID" value="KXS31634.1"/>
    <property type="molecule type" value="Genomic_DNA"/>
</dbReference>
<dbReference type="PATRIC" id="fig|1796491.3.peg.2444"/>
<dbReference type="Gene3D" id="3.10.450.70">
    <property type="entry name" value="Disulphide bond isomerase, DsbC/G, N-terminal"/>
    <property type="match status" value="1"/>
</dbReference>
<dbReference type="PANTHER" id="PTHR35272">
    <property type="entry name" value="THIOL:DISULFIDE INTERCHANGE PROTEIN DSBC-RELATED"/>
    <property type="match status" value="1"/>
</dbReference>
<feature type="chain" id="PRO_5010001555" description="Thiol:disulfide interchange protein" evidence="7">
    <location>
        <begin position="19"/>
        <end position="230"/>
    </location>
</feature>
<reference evidence="10 11" key="1">
    <citation type="submission" date="2016-02" db="EMBL/GenBank/DDBJ databases">
        <authorList>
            <person name="Wen L."/>
            <person name="He K."/>
            <person name="Yang H."/>
        </authorList>
    </citation>
    <scope>NUCLEOTIDE SEQUENCE [LARGE SCALE GENOMIC DNA]</scope>
    <source>
        <strain evidence="10">ShG14-8</strain>
    </source>
</reference>
<evidence type="ECO:0000313" key="11">
    <source>
        <dbReference type="Proteomes" id="UP000070578"/>
    </source>
</evidence>
<keyword evidence="3 7" id="KW-0732">Signal</keyword>
<dbReference type="InterPro" id="IPR009094">
    <property type="entry name" value="DiS-bond_isomerase_DsbC/G_N_sf"/>
</dbReference>
<dbReference type="Proteomes" id="UP000070578">
    <property type="component" value="Unassembled WGS sequence"/>
</dbReference>
<evidence type="ECO:0000256" key="7">
    <source>
        <dbReference type="RuleBase" id="RU364038"/>
    </source>
</evidence>
<dbReference type="InterPro" id="IPR018950">
    <property type="entry name" value="DiS-bond_isomerase_DsbC/G_N"/>
</dbReference>
<organism evidence="10 11">
    <name type="scientific">Candidatus Gallionella acididurans</name>
    <dbReference type="NCBI Taxonomy" id="1796491"/>
    <lineage>
        <taxon>Bacteria</taxon>
        <taxon>Pseudomonadati</taxon>
        <taxon>Pseudomonadota</taxon>
        <taxon>Betaproteobacteria</taxon>
        <taxon>Nitrosomonadales</taxon>
        <taxon>Gallionellaceae</taxon>
        <taxon>Gallionella</taxon>
    </lineage>
</organism>
<dbReference type="Gene3D" id="3.40.30.10">
    <property type="entry name" value="Glutaredoxin"/>
    <property type="match status" value="1"/>
</dbReference>
<evidence type="ECO:0000256" key="5">
    <source>
        <dbReference type="ARBA" id="ARBA00023157"/>
    </source>
</evidence>
<comment type="caution">
    <text evidence="10">The sequence shown here is derived from an EMBL/GenBank/DDBJ whole genome shotgun (WGS) entry which is preliminary data.</text>
</comment>
<comment type="similarity">
    <text evidence="2 7">Belongs to the thioredoxin family. DsbC subfamily.</text>
</comment>
<dbReference type="PANTHER" id="PTHR35272:SF3">
    <property type="entry name" value="THIOL:DISULFIDE INTERCHANGE PROTEIN DSBC"/>
    <property type="match status" value="1"/>
</dbReference>
<feature type="signal peptide" evidence="7">
    <location>
        <begin position="1"/>
        <end position="18"/>
    </location>
</feature>
<evidence type="ECO:0000256" key="4">
    <source>
        <dbReference type="ARBA" id="ARBA00022764"/>
    </source>
</evidence>
<dbReference type="AlphaFoldDB" id="A0A139BRK1"/>
<dbReference type="InterPro" id="IPR051470">
    <property type="entry name" value="Thiol:disulfide_interchange"/>
</dbReference>
<evidence type="ECO:0000256" key="3">
    <source>
        <dbReference type="ARBA" id="ARBA00022729"/>
    </source>
</evidence>
<dbReference type="InterPro" id="IPR033954">
    <property type="entry name" value="DiS-bond_Isoase_DsbC/G"/>
</dbReference>
<dbReference type="CDD" id="cd03020">
    <property type="entry name" value="DsbA_DsbC_DsbG"/>
    <property type="match status" value="1"/>
</dbReference>
<dbReference type="InterPro" id="IPR036249">
    <property type="entry name" value="Thioredoxin-like_sf"/>
</dbReference>
<feature type="domain" description="Disulphide bond isomerase DsbC/G N-terminal" evidence="8">
    <location>
        <begin position="15"/>
        <end position="83"/>
    </location>
</feature>
<evidence type="ECO:0000256" key="2">
    <source>
        <dbReference type="ARBA" id="ARBA00009813"/>
    </source>
</evidence>
<dbReference type="GO" id="GO:0042597">
    <property type="term" value="C:periplasmic space"/>
    <property type="evidence" value="ECO:0007669"/>
    <property type="project" value="UniProtKB-SubCell"/>
</dbReference>
<evidence type="ECO:0000259" key="9">
    <source>
        <dbReference type="Pfam" id="PF13098"/>
    </source>
</evidence>
<dbReference type="GO" id="GO:0016853">
    <property type="term" value="F:isomerase activity"/>
    <property type="evidence" value="ECO:0007669"/>
    <property type="project" value="UniProtKB-KW"/>
</dbReference>
<dbReference type="Pfam" id="PF10411">
    <property type="entry name" value="DsbC_N"/>
    <property type="match status" value="1"/>
</dbReference>
<dbReference type="InterPro" id="IPR012336">
    <property type="entry name" value="Thioredoxin-like_fold"/>
</dbReference>
<keyword evidence="5" id="KW-1015">Disulfide bond</keyword>
<keyword evidence="4 7" id="KW-0574">Periplasm</keyword>
<gene>
    <name evidence="10" type="ORF">AWT59_2235</name>
</gene>
<evidence type="ECO:0000256" key="1">
    <source>
        <dbReference type="ARBA" id="ARBA00004418"/>
    </source>
</evidence>
<accession>A0A139BRK1</accession>
<dbReference type="SUPFAM" id="SSF52833">
    <property type="entry name" value="Thioredoxin-like"/>
    <property type="match status" value="1"/>
</dbReference>
<dbReference type="SUPFAM" id="SSF54423">
    <property type="entry name" value="DsbC/DsbG N-terminal domain-like"/>
    <property type="match status" value="1"/>
</dbReference>
<keyword evidence="6 7" id="KW-0676">Redox-active center</keyword>
<keyword evidence="10" id="KW-0413">Isomerase</keyword>
<evidence type="ECO:0000313" key="10">
    <source>
        <dbReference type="EMBL" id="KXS31634.1"/>
    </source>
</evidence>
<comment type="subcellular location">
    <subcellularLocation>
        <location evidence="1 7">Periplasm</location>
    </subcellularLocation>
</comment>
<feature type="domain" description="Thioredoxin-like fold" evidence="9">
    <location>
        <begin position="106"/>
        <end position="224"/>
    </location>
</feature>
<sequence>MKILIILLLSTLMCSAQAGENEIRQALQSRFPGIGKLDHIVKTPYSGLYEVVIDDQLLYTDAHGDYLFQGNVIETSTRRDLSEERRRVLFAIDFSQLPLDLAIKKVKGNGKRKLAIFTDPNCSYCRKLEKELSKVSDVTVYFFLYPVFPGSDEIVRNVLCSKNPIKAWDDWMLSDIAPAQATCKTQTDKVLALGQKLNVNGTPNLIFANGVQAPGYLPAAELEKNLNATN</sequence>
<comment type="function">
    <text evidence="7">Required for disulfide bond formation in some periplasmic proteins. Acts by transferring its disulfide bond to other proteins and is reduced in the process.</text>
</comment>
<proteinExistence type="inferred from homology"/>
<dbReference type="Pfam" id="PF13098">
    <property type="entry name" value="Thioredoxin_2"/>
    <property type="match status" value="1"/>
</dbReference>
<evidence type="ECO:0000259" key="8">
    <source>
        <dbReference type="Pfam" id="PF10411"/>
    </source>
</evidence>
<protein>
    <recommendedName>
        <fullName evidence="7">Thiol:disulfide interchange protein</fullName>
    </recommendedName>
</protein>
<evidence type="ECO:0000256" key="6">
    <source>
        <dbReference type="ARBA" id="ARBA00023284"/>
    </source>
</evidence>
<reference evidence="10 11" key="2">
    <citation type="submission" date="2016-03" db="EMBL/GenBank/DDBJ databases">
        <title>New uncultured bacterium of the family Gallionellaceae from acid mine drainage: description and reconstruction of genome based on metagenomic analysis of microbial community.</title>
        <authorList>
            <person name="Kadnikov V."/>
            <person name="Ivasenko D."/>
            <person name="Beletsky A."/>
            <person name="Mardanov A."/>
            <person name="Danilova E."/>
            <person name="Pimenov N."/>
            <person name="Karnachuk O."/>
            <person name="Ravin N."/>
        </authorList>
    </citation>
    <scope>NUCLEOTIDE SEQUENCE [LARGE SCALE GENOMIC DNA]</scope>
    <source>
        <strain evidence="10">ShG14-8</strain>
    </source>
</reference>
<name>A0A139BRK1_9PROT</name>